<keyword evidence="1" id="KW-1133">Transmembrane helix</keyword>
<keyword evidence="1" id="KW-0472">Membrane</keyword>
<feature type="transmembrane region" description="Helical" evidence="1">
    <location>
        <begin position="24"/>
        <end position="44"/>
    </location>
</feature>
<sequence length="73" mass="7964">MSQQSAADAEIDTRRPFLDGKRKGRMIAGAIGLLVGAWFAWYTWANVPMGTGDRPGAGCSRWSSASVWSSRRC</sequence>
<accession>A0ABZ1B3L7</accession>
<proteinExistence type="predicted"/>
<dbReference type="Proteomes" id="UP001324287">
    <property type="component" value="Chromosome"/>
</dbReference>
<keyword evidence="3" id="KW-1185">Reference proteome</keyword>
<dbReference type="RefSeq" id="WP_324276722.1">
    <property type="nucleotide sequence ID" value="NZ_CP141261.1"/>
</dbReference>
<dbReference type="EMBL" id="CP141261">
    <property type="protein sequence ID" value="WRL65400.1"/>
    <property type="molecule type" value="Genomic_DNA"/>
</dbReference>
<gene>
    <name evidence="2" type="ORF">U6N30_07135</name>
</gene>
<evidence type="ECO:0000256" key="1">
    <source>
        <dbReference type="SAM" id="Phobius"/>
    </source>
</evidence>
<evidence type="ECO:0000313" key="3">
    <source>
        <dbReference type="Proteomes" id="UP001324287"/>
    </source>
</evidence>
<organism evidence="2 3">
    <name type="scientific">Blastococcus brunescens</name>
    <dbReference type="NCBI Taxonomy" id="1564165"/>
    <lineage>
        <taxon>Bacteria</taxon>
        <taxon>Bacillati</taxon>
        <taxon>Actinomycetota</taxon>
        <taxon>Actinomycetes</taxon>
        <taxon>Geodermatophilales</taxon>
        <taxon>Geodermatophilaceae</taxon>
        <taxon>Blastococcus</taxon>
    </lineage>
</organism>
<protein>
    <submittedName>
        <fullName evidence="2">Uncharacterized protein</fullName>
    </submittedName>
</protein>
<reference evidence="2 3" key="1">
    <citation type="submission" date="2023-12" db="EMBL/GenBank/DDBJ databases">
        <title>Blastococcus brunescens sp. nov., an actonobacterium isolated from sandstone collected in sahara desert.</title>
        <authorList>
            <person name="Gtari M."/>
            <person name="Ghodhbane F."/>
        </authorList>
    </citation>
    <scope>NUCLEOTIDE SEQUENCE [LARGE SCALE GENOMIC DNA]</scope>
    <source>
        <strain evidence="2 3">BMG 8361</strain>
    </source>
</reference>
<evidence type="ECO:0000313" key="2">
    <source>
        <dbReference type="EMBL" id="WRL65400.1"/>
    </source>
</evidence>
<name>A0ABZ1B3L7_9ACTN</name>
<keyword evidence="1" id="KW-0812">Transmembrane</keyword>